<dbReference type="InterPro" id="IPR021109">
    <property type="entry name" value="Peptidase_aspartic_dom_sf"/>
</dbReference>
<accession>A0ABY9D969</accession>
<dbReference type="Proteomes" id="UP001227230">
    <property type="component" value="Chromosome 14"/>
</dbReference>
<keyword evidence="3" id="KW-1185">Reference proteome</keyword>
<dbReference type="EMBL" id="CP126661">
    <property type="protein sequence ID" value="WKA03392.1"/>
    <property type="molecule type" value="Genomic_DNA"/>
</dbReference>
<dbReference type="CDD" id="cd00303">
    <property type="entry name" value="retropepsin_like"/>
    <property type="match status" value="1"/>
</dbReference>
<name>A0ABY9D969_VITVI</name>
<organism evidence="2 3">
    <name type="scientific">Vitis vinifera</name>
    <name type="common">Grape</name>
    <dbReference type="NCBI Taxonomy" id="29760"/>
    <lineage>
        <taxon>Eukaryota</taxon>
        <taxon>Viridiplantae</taxon>
        <taxon>Streptophyta</taxon>
        <taxon>Embryophyta</taxon>
        <taxon>Tracheophyta</taxon>
        <taxon>Spermatophyta</taxon>
        <taxon>Magnoliopsida</taxon>
        <taxon>eudicotyledons</taxon>
        <taxon>Gunneridae</taxon>
        <taxon>Pentapetalae</taxon>
        <taxon>rosids</taxon>
        <taxon>Vitales</taxon>
        <taxon>Vitaceae</taxon>
        <taxon>Viteae</taxon>
        <taxon>Vitis</taxon>
    </lineage>
</organism>
<reference evidence="2 3" key="1">
    <citation type="journal article" date="2023" name="Hortic Res">
        <title>The complete reference genome for grapevine (Vitis vinifera L.) genetics and breeding.</title>
        <authorList>
            <person name="Shi X."/>
            <person name="Cao S."/>
            <person name="Wang X."/>
            <person name="Huang S."/>
            <person name="Wang Y."/>
            <person name="Liu Z."/>
            <person name="Liu W."/>
            <person name="Leng X."/>
            <person name="Peng Y."/>
            <person name="Wang N."/>
            <person name="Wang Y."/>
            <person name="Ma Z."/>
            <person name="Xu X."/>
            <person name="Zhang F."/>
            <person name="Xue H."/>
            <person name="Zhong H."/>
            <person name="Wang Y."/>
            <person name="Zhang K."/>
            <person name="Velt A."/>
            <person name="Avia K."/>
            <person name="Holtgrawe D."/>
            <person name="Grimplet J."/>
            <person name="Matus J.T."/>
            <person name="Ware D."/>
            <person name="Wu X."/>
            <person name="Wang H."/>
            <person name="Liu C."/>
            <person name="Fang Y."/>
            <person name="Rustenholz C."/>
            <person name="Cheng Z."/>
            <person name="Xiao H."/>
            <person name="Zhou Y."/>
        </authorList>
    </citation>
    <scope>NUCLEOTIDE SEQUENCE [LARGE SCALE GENOMIC DNA]</scope>
    <source>
        <strain evidence="3">cv. Pinot noir / PN40024</strain>
        <tissue evidence="2">Leaf</tissue>
    </source>
</reference>
<protein>
    <submittedName>
        <fullName evidence="2">Uncharacterized protein</fullName>
    </submittedName>
</protein>
<dbReference type="Gene3D" id="2.40.70.10">
    <property type="entry name" value="Acid Proteases"/>
    <property type="match status" value="1"/>
</dbReference>
<evidence type="ECO:0000256" key="1">
    <source>
        <dbReference type="SAM" id="MobiDB-lite"/>
    </source>
</evidence>
<sequence>MITDTPPEKEEALGDNQQGTKGINTLPEISFHAIIGGERPQTLRVLGRLKNKDLIVLIDGGNTHNFIDQTVVSRFGLPVVREKKLQVIMANQERIECMGQCPGLMLTIQGIPVTIDYYILLVAACQVVLGVQWLETLGLIELDYKALTMSFKLGGAKHTLHGVRRTVGIFNIEALDDRECTNLWGT</sequence>
<dbReference type="Pfam" id="PF08284">
    <property type="entry name" value="RVP_2"/>
    <property type="match status" value="1"/>
</dbReference>
<gene>
    <name evidence="2" type="ORF">VitviT2T_021503</name>
</gene>
<evidence type="ECO:0000313" key="2">
    <source>
        <dbReference type="EMBL" id="WKA03392.1"/>
    </source>
</evidence>
<proteinExistence type="predicted"/>
<evidence type="ECO:0000313" key="3">
    <source>
        <dbReference type="Proteomes" id="UP001227230"/>
    </source>
</evidence>
<feature type="compositionally biased region" description="Basic and acidic residues" evidence="1">
    <location>
        <begin position="1"/>
        <end position="12"/>
    </location>
</feature>
<feature type="region of interest" description="Disordered" evidence="1">
    <location>
        <begin position="1"/>
        <end position="23"/>
    </location>
</feature>